<protein>
    <recommendedName>
        <fullName evidence="1">TnsA endonuclease N-terminal domain-containing protein</fullName>
    </recommendedName>
</protein>
<dbReference type="InterPro" id="IPR014833">
    <property type="entry name" value="TnsA_N"/>
</dbReference>
<proteinExistence type="predicted"/>
<dbReference type="AlphaFoldDB" id="C6WY86"/>
<dbReference type="Proteomes" id="UP000002742">
    <property type="component" value="Chromosome"/>
</dbReference>
<dbReference type="STRING" id="583345.Mmol_0071"/>
<sequence>MNQLIAVPEIQIIFPKDGKVRSRKIVKRSNARNTGKYPSWKMQRMMQWESVHEGNAMRILDASPRVISFYEQPCEIIYKMNGEHRRHYPDFMVVESHRREFWEVKTEVDANSVEVAERTEFLKTFLPEYGYSYLVVFAENLAKQPRLDNVKRLNKLGRHPVPIIEQERIRRIFNNNPVMSWEAFEQQSPQTLRNVSRLILEGKLSIDFNQPLSSATSIHSNFTAHS</sequence>
<dbReference type="HOGENOM" id="CLU_100949_0_0_4"/>
<keyword evidence="3" id="KW-1185">Reference proteome</keyword>
<reference evidence="2 3" key="2">
    <citation type="journal article" date="2011" name="J. Bacteriol.">
        <title>Genomes of three methylotrophs from a single niche uncover genetic and metabolic divergence of Methylophilaceae.</title>
        <authorList>
            <person name="Lapidus A."/>
            <person name="Clum A."/>
            <person name="Labutti K."/>
            <person name="Kaluzhnaya M.G."/>
            <person name="Lim S."/>
            <person name="Beck D.A."/>
            <person name="Glavina Del Rio T."/>
            <person name="Nolan M."/>
            <person name="Mavromatis K."/>
            <person name="Huntemann M."/>
            <person name="Lucas S."/>
            <person name="Lidstrom M.E."/>
            <person name="Ivanova N."/>
            <person name="Chistoserdova L."/>
        </authorList>
    </citation>
    <scope>NUCLEOTIDE SEQUENCE [LARGE SCALE GENOMIC DNA]</scope>
    <source>
        <strain evidence="3">JLW8 / ATCC BAA-1282 / DSM 17540</strain>
    </source>
</reference>
<name>C6WY86_METML</name>
<dbReference type="Pfam" id="PF08722">
    <property type="entry name" value="Tn7_TnsA-like_N"/>
    <property type="match status" value="1"/>
</dbReference>
<organism evidence="2 3">
    <name type="scientific">Methylotenera mobilis (strain JLW8 / ATCC BAA-1282 / DSM 17540)</name>
    <dbReference type="NCBI Taxonomy" id="583345"/>
    <lineage>
        <taxon>Bacteria</taxon>
        <taxon>Pseudomonadati</taxon>
        <taxon>Pseudomonadota</taxon>
        <taxon>Betaproteobacteria</taxon>
        <taxon>Nitrosomonadales</taxon>
        <taxon>Methylophilaceae</taxon>
        <taxon>Methylotenera</taxon>
    </lineage>
</organism>
<accession>C6WY86</accession>
<dbReference type="RefSeq" id="WP_012777439.1">
    <property type="nucleotide sequence ID" value="NC_012968.1"/>
</dbReference>
<evidence type="ECO:0000313" key="3">
    <source>
        <dbReference type="Proteomes" id="UP000002742"/>
    </source>
</evidence>
<evidence type="ECO:0000313" key="2">
    <source>
        <dbReference type="EMBL" id="ACT46982.1"/>
    </source>
</evidence>
<feature type="domain" description="TnsA endonuclease N-terminal" evidence="1">
    <location>
        <begin position="63"/>
        <end position="133"/>
    </location>
</feature>
<dbReference type="EMBL" id="CP001672">
    <property type="protein sequence ID" value="ACT46982.1"/>
    <property type="molecule type" value="Genomic_DNA"/>
</dbReference>
<evidence type="ECO:0000259" key="1">
    <source>
        <dbReference type="Pfam" id="PF08722"/>
    </source>
</evidence>
<dbReference type="eggNOG" id="ENOG5030JKB">
    <property type="taxonomic scope" value="Bacteria"/>
</dbReference>
<reference evidence="3" key="1">
    <citation type="submission" date="2009-07" db="EMBL/GenBank/DDBJ databases">
        <title>Complete sequence of Methylotenera mobilis JLW8.</title>
        <authorList>
            <consortium name="US DOE Joint Genome Institute"/>
            <person name="Lucas S."/>
            <person name="Copeland A."/>
            <person name="Lapidus A."/>
            <person name="Glavina del Rio T."/>
            <person name="Tice H."/>
            <person name="Bruce D."/>
            <person name="Goodwin L."/>
            <person name="Pitluck S."/>
            <person name="LaButti K.M."/>
            <person name="Clum A."/>
            <person name="Larimer F."/>
            <person name="Land M."/>
            <person name="Hauser L."/>
            <person name="Kyrpides N."/>
            <person name="Mikhailova N."/>
            <person name="Kayluzhnaya M."/>
            <person name="Chistoserdova L."/>
        </authorList>
    </citation>
    <scope>NUCLEOTIDE SEQUENCE [LARGE SCALE GENOMIC DNA]</scope>
    <source>
        <strain evidence="3">JLW8 / ATCC BAA-1282 / DSM 17540</strain>
    </source>
</reference>
<dbReference type="OrthoDB" id="509902at2"/>
<gene>
    <name evidence="2" type="ordered locus">Mmol_0071</name>
</gene>
<dbReference type="KEGG" id="mmb:Mmol_0071"/>